<dbReference type="OrthoDB" id="9774900at2"/>
<dbReference type="PANTHER" id="PTHR30168:SF0">
    <property type="entry name" value="INNER MEMBRANE PROTEIN"/>
    <property type="match status" value="1"/>
</dbReference>
<gene>
    <name evidence="7" type="ORF">BC781_105215</name>
</gene>
<evidence type="ECO:0000256" key="1">
    <source>
        <dbReference type="ARBA" id="ARBA00004167"/>
    </source>
</evidence>
<keyword evidence="2 6" id="KW-0812">Transmembrane</keyword>
<evidence type="ECO:0000256" key="3">
    <source>
        <dbReference type="ARBA" id="ARBA00022989"/>
    </source>
</evidence>
<evidence type="ECO:0000256" key="4">
    <source>
        <dbReference type="ARBA" id="ARBA00023136"/>
    </source>
</evidence>
<evidence type="ECO:0000256" key="5">
    <source>
        <dbReference type="SAM" id="MobiDB-lite"/>
    </source>
</evidence>
<dbReference type="AlphaFoldDB" id="A0A315Z6W5"/>
<organism evidence="7 8">
    <name type="scientific">Sediminitomix flava</name>
    <dbReference type="NCBI Taxonomy" id="379075"/>
    <lineage>
        <taxon>Bacteria</taxon>
        <taxon>Pseudomonadati</taxon>
        <taxon>Bacteroidota</taxon>
        <taxon>Cytophagia</taxon>
        <taxon>Cytophagales</taxon>
        <taxon>Flammeovirgaceae</taxon>
        <taxon>Sediminitomix</taxon>
    </lineage>
</organism>
<evidence type="ECO:0000256" key="6">
    <source>
        <dbReference type="SAM" id="Phobius"/>
    </source>
</evidence>
<feature type="transmembrane region" description="Helical" evidence="6">
    <location>
        <begin position="26"/>
        <end position="45"/>
    </location>
</feature>
<dbReference type="InterPro" id="IPR007343">
    <property type="entry name" value="Uncharacterised_pept_Zn_put"/>
</dbReference>
<evidence type="ECO:0008006" key="9">
    <source>
        <dbReference type="Google" id="ProtNLM"/>
    </source>
</evidence>
<dbReference type="EMBL" id="QGDO01000005">
    <property type="protein sequence ID" value="PWJ40147.1"/>
    <property type="molecule type" value="Genomic_DNA"/>
</dbReference>
<name>A0A315Z6W5_SEDFL</name>
<comment type="caution">
    <text evidence="7">The sequence shown here is derived from an EMBL/GenBank/DDBJ whole genome shotgun (WGS) entry which is preliminary data.</text>
</comment>
<dbReference type="GO" id="GO:0016020">
    <property type="term" value="C:membrane"/>
    <property type="evidence" value="ECO:0007669"/>
    <property type="project" value="UniProtKB-SubCell"/>
</dbReference>
<dbReference type="PANTHER" id="PTHR30168">
    <property type="entry name" value="PUTATIVE MEMBRANE PROTEIN YPFJ"/>
    <property type="match status" value="1"/>
</dbReference>
<dbReference type="RefSeq" id="WP_109620612.1">
    <property type="nucleotide sequence ID" value="NZ_QGDO01000005.1"/>
</dbReference>
<accession>A0A315Z6W5</accession>
<dbReference type="Proteomes" id="UP000245535">
    <property type="component" value="Unassembled WGS sequence"/>
</dbReference>
<keyword evidence="4 6" id="KW-0472">Membrane</keyword>
<feature type="region of interest" description="Disordered" evidence="5">
    <location>
        <begin position="1"/>
        <end position="21"/>
    </location>
</feature>
<feature type="compositionally biased region" description="Basic residues" evidence="5">
    <location>
        <begin position="1"/>
        <end position="10"/>
    </location>
</feature>
<keyword evidence="3 6" id="KW-1133">Transmembrane helix</keyword>
<protein>
    <recommendedName>
        <fullName evidence="9">Metalloprotease</fullName>
    </recommendedName>
</protein>
<evidence type="ECO:0000256" key="2">
    <source>
        <dbReference type="ARBA" id="ARBA00022692"/>
    </source>
</evidence>
<comment type="subcellular location">
    <subcellularLocation>
        <location evidence="1">Membrane</location>
        <topology evidence="1">Single-pass membrane protein</topology>
    </subcellularLocation>
</comment>
<proteinExistence type="predicted"/>
<evidence type="ECO:0000313" key="8">
    <source>
        <dbReference type="Proteomes" id="UP000245535"/>
    </source>
</evidence>
<evidence type="ECO:0000313" key="7">
    <source>
        <dbReference type="EMBL" id="PWJ40147.1"/>
    </source>
</evidence>
<reference evidence="7 8" key="1">
    <citation type="submission" date="2018-03" db="EMBL/GenBank/DDBJ databases">
        <title>Genomic Encyclopedia of Archaeal and Bacterial Type Strains, Phase II (KMG-II): from individual species to whole genera.</title>
        <authorList>
            <person name="Goeker M."/>
        </authorList>
    </citation>
    <scope>NUCLEOTIDE SEQUENCE [LARGE SCALE GENOMIC DNA]</scope>
    <source>
        <strain evidence="7 8">DSM 28229</strain>
    </source>
</reference>
<sequence>MKWQGRKKSKNTIDRRGESGGGRRKGGFTLVGILIAFALSFILGGNPLNYLGLVTGVENSIELKSRGNENYKPSAREEQMANFVSVVQADTEDVWAKLFKEHGMVYKDPKLVMFTSNTTSGCGKANSATGPFYCSLDETIYIDLSFFDELKSRFGAPGDFAMAYVIAHEVGHHVQHLLGTTDKVHSQARKISKKEYNKLSVKLELQADYYAGVWAKNADEMKNILDEGDIEEAINAANAIGDDRLQKQAQGYVVPDAFTHGTSKQRMEWFKKGYESGDPLKGNTFEVLD</sequence>
<dbReference type="Pfam" id="PF04228">
    <property type="entry name" value="Zn_peptidase"/>
    <property type="match status" value="1"/>
</dbReference>
<keyword evidence="8" id="KW-1185">Reference proteome</keyword>